<organism evidence="1 2">
    <name type="scientific">Candidatus Brocadia fulgida</name>
    <dbReference type="NCBI Taxonomy" id="380242"/>
    <lineage>
        <taxon>Bacteria</taxon>
        <taxon>Pseudomonadati</taxon>
        <taxon>Planctomycetota</taxon>
        <taxon>Candidatus Brocadiia</taxon>
        <taxon>Candidatus Brocadiales</taxon>
        <taxon>Candidatus Brocadiaceae</taxon>
        <taxon>Candidatus Brocadia</taxon>
    </lineage>
</organism>
<protein>
    <submittedName>
        <fullName evidence="1">Uncharacterized protein</fullName>
    </submittedName>
</protein>
<sequence length="518" mass="59536">MKKLMELYRDRIMGAISGLDRIRFRGTLRWLASERGLSTYMSYARILLKDFSDWVNGLTAQVRESCESRAKDLGIEVRYLASSGVDKDKLARQIAKDKRITEGSICLLSVVEPCIAPKVKGNKASKKLKLVMEPRKCVFVYHYFNDPVFGFGHVRIQSWVPFNIFICLNGRHWLERQLQKQGIDYVKDGNCFVRIEDIAAAQGLLHEQLKTDWAKLLNGLALGSCPALSQVLRPLEPEYYWSADETEWATDIMFKSVATLEELFPSFVHHAMRVCDSPSVMKYLGRRSLGGSAPDEVISDYRRRYEGIRVKHRVNYNSVKMYNKSGSLLRIETTINNTRDFKVFRSPNDDEGKPASWQKMRKGVSDLHRRCEVSQQCNDRYGDALAAAQVEEKLKEVVCGACNKVVKEGKRYRGLNPWQQDDYRMLMFLSKGENAINGFRNHDLRKWLYRESEQAGKDQQKKYSGRTARRIKLLRAHGLIRKVPRANRYVLTEKGQKFPCSLMTASALDIKALTEMAA</sequence>
<keyword evidence="2" id="KW-1185">Reference proteome</keyword>
<comment type="caution">
    <text evidence="1">The sequence shown here is derived from an EMBL/GenBank/DDBJ whole genome shotgun (WGS) entry which is preliminary data.</text>
</comment>
<proteinExistence type="predicted"/>
<dbReference type="AlphaFoldDB" id="A0A0M2V0T6"/>
<reference evidence="1 2" key="1">
    <citation type="journal article" date="2013" name="BMC Microbiol.">
        <title>Identification of the type II cytochrome c maturation pathway in anammox bacteria by comparative genomics.</title>
        <authorList>
            <person name="Ferousi C."/>
            <person name="Speth D.R."/>
            <person name="Reimann J."/>
            <person name="Op den Camp H.J."/>
            <person name="Allen J.W."/>
            <person name="Keltjens J.T."/>
            <person name="Jetten M.S."/>
        </authorList>
    </citation>
    <scope>NUCLEOTIDE SEQUENCE [LARGE SCALE GENOMIC DNA]</scope>
    <source>
        <strain evidence="1">RU1</strain>
    </source>
</reference>
<dbReference type="Proteomes" id="UP000034954">
    <property type="component" value="Unassembled WGS sequence"/>
</dbReference>
<accession>A0A0M2V0T6</accession>
<evidence type="ECO:0000313" key="1">
    <source>
        <dbReference type="EMBL" id="KKO20349.1"/>
    </source>
</evidence>
<evidence type="ECO:0000313" key="2">
    <source>
        <dbReference type="Proteomes" id="UP000034954"/>
    </source>
</evidence>
<dbReference type="EMBL" id="LAQJ01000112">
    <property type="protein sequence ID" value="KKO20349.1"/>
    <property type="molecule type" value="Genomic_DNA"/>
</dbReference>
<gene>
    <name evidence="1" type="ORF">BROFUL_00931</name>
</gene>
<name>A0A0M2V0T6_9BACT</name>